<evidence type="ECO:0000256" key="1">
    <source>
        <dbReference type="SAM" id="Phobius"/>
    </source>
</evidence>
<gene>
    <name evidence="2" type="ORF">QBO96_01265</name>
</gene>
<sequence>MSFLLIILQDFFAIRKKTKFLLRLIILIILLFLFITAIVYQATMSIIFSILLLCVLGMALYLHRNEEGEQ</sequence>
<evidence type="ECO:0000313" key="3">
    <source>
        <dbReference type="Proteomes" id="UP001244564"/>
    </source>
</evidence>
<reference evidence="2 3" key="1">
    <citation type="submission" date="2023-04" db="EMBL/GenBank/DDBJ databases">
        <title>Genomic of Lysinibacillus capsici TSBLM.</title>
        <authorList>
            <person name="Hu X.S."/>
            <person name="Yu C.H."/>
        </authorList>
    </citation>
    <scope>NUCLEOTIDE SEQUENCE [LARGE SCALE GENOMIC DNA]</scope>
    <source>
        <strain evidence="2 3">TSBLM</strain>
    </source>
</reference>
<organism evidence="2 3">
    <name type="scientific">Lysinibacillus capsici</name>
    <dbReference type="NCBI Taxonomy" id="2115968"/>
    <lineage>
        <taxon>Bacteria</taxon>
        <taxon>Bacillati</taxon>
        <taxon>Bacillota</taxon>
        <taxon>Bacilli</taxon>
        <taxon>Bacillales</taxon>
        <taxon>Bacillaceae</taxon>
        <taxon>Lysinibacillus</taxon>
    </lineage>
</organism>
<dbReference type="Proteomes" id="UP001244564">
    <property type="component" value="Chromosome"/>
</dbReference>
<dbReference type="RefSeq" id="WP_279494743.1">
    <property type="nucleotide sequence ID" value="NZ_CP122283.1"/>
</dbReference>
<dbReference type="EMBL" id="CP122283">
    <property type="protein sequence ID" value="WGF38915.1"/>
    <property type="molecule type" value="Genomic_DNA"/>
</dbReference>
<keyword evidence="1" id="KW-0812">Transmembrane</keyword>
<keyword evidence="1" id="KW-0472">Membrane</keyword>
<feature type="transmembrane region" description="Helical" evidence="1">
    <location>
        <begin position="20"/>
        <end position="40"/>
    </location>
</feature>
<accession>A0ABY8KIH6</accession>
<evidence type="ECO:0000313" key="2">
    <source>
        <dbReference type="EMBL" id="WGF38915.1"/>
    </source>
</evidence>
<protein>
    <submittedName>
        <fullName evidence="2">Uncharacterized protein</fullName>
    </submittedName>
</protein>
<proteinExistence type="predicted"/>
<feature type="transmembrane region" description="Helical" evidence="1">
    <location>
        <begin position="46"/>
        <end position="63"/>
    </location>
</feature>
<keyword evidence="3" id="KW-1185">Reference proteome</keyword>
<keyword evidence="1" id="KW-1133">Transmembrane helix</keyword>
<name>A0ABY8KIH6_9BACI</name>